<organism evidence="2 3">
    <name type="scientific">Undibacter mobilis</name>
    <dbReference type="NCBI Taxonomy" id="2292256"/>
    <lineage>
        <taxon>Bacteria</taxon>
        <taxon>Pseudomonadati</taxon>
        <taxon>Pseudomonadota</taxon>
        <taxon>Alphaproteobacteria</taxon>
        <taxon>Hyphomicrobiales</taxon>
        <taxon>Nitrobacteraceae</taxon>
        <taxon>Undibacter</taxon>
    </lineage>
</organism>
<sequence>MKPNLFTISASAPFLEVLVDALLDGRLVKGYPASREPLEIARATLYLPTQRACRVARDVFLKQLGTDAAILPRIVPLGGIDEDDIAFAEAAKAELPEQALTIPEAMSGLSRLMPLSALILKWATTIAPKQRGHVPLVASNPVTAFRLAQDLARLMDDMTTRQVPWGALDDLVPDEHDRYWDLTLGFLKFIREQWPAILAGGNRIEPAERRDLLIKAETERLAKASDPIIAAGSTGSIPATATLLDTIAKLPHGAVVLPGLDTDLDDTSWDAILSETDASHGHPQFALASLIKRIGIMRADIVTLAKPAPHGRERVTSEALRPALASQLWQALPNDTAFGTRADAAIKDIAVIEAANAEEEALAIAVTLREAVETPGKTAALVTPDVALGRRVAALLARWNVAVDDSRGQSLADLPEGVFARLVADVARHKFAPIPLLSLLKHPANKSESPFDPHAVSVLERAVLRGTRPTEGSKGLIGALDDIRAQIELGRAGKACGLHRSDPRLALSDADLDAASALMVALQHHMAPLEQLTDAQPIGVFAAKHAEALTALGGMTRELQTTFDELTTAEALDVTASDYAELFHLAIADRTIHRAPADARVRIFGLLEARLQHVDRLVLGGLVEAVWPPEAQADAWLSRPMRRQLGLDLPERRIGLSAHDFAQALGAREVILSRPAKLGGEPTVASRFVQRLAAVLGDVRWKAAQQTGAHYVALARRLDEAETVTPAQRPAPKPPFEARPRRLSVTEVEDLLRDPYTIYARHVLKLQPLDDIDAPIDAAARGTFIHDSLAELDQTYKDKLPDNALASLLDIGQRHFKPLENFPEAKAFWWPRFERIAAWFVMFDAKRRSGAQALSIEVGGSIPIPFGNETFTLTVRADRIECLADGRYAIIDYKTGAPPSDNQVSAGLSPQLTLEAAILRDGGFKDIPAGGSVSELLYVRLSGGVEAGEERSVKFKDSAPDVKADEALAELTKVLAQFADPNNPYLSLRHPMWKNHYGTYDHLARIKEWSLTGGLDEEAGE</sequence>
<dbReference type="InterPro" id="IPR014153">
    <property type="entry name" value="Ds_break_AddB"/>
</dbReference>
<dbReference type="EMBL" id="QRGO01000001">
    <property type="protein sequence ID" value="RDV04148.1"/>
    <property type="molecule type" value="Genomic_DNA"/>
</dbReference>
<accession>A0A371B991</accession>
<evidence type="ECO:0000259" key="1">
    <source>
        <dbReference type="Pfam" id="PF12705"/>
    </source>
</evidence>
<protein>
    <submittedName>
        <fullName evidence="2">Double-strand break repair protein AddB</fullName>
    </submittedName>
</protein>
<keyword evidence="3" id="KW-1185">Reference proteome</keyword>
<feature type="domain" description="PD-(D/E)XK endonuclease-like" evidence="1">
    <location>
        <begin position="742"/>
        <end position="983"/>
    </location>
</feature>
<gene>
    <name evidence="2" type="primary">addB</name>
    <name evidence="2" type="ORF">DXH78_05845</name>
</gene>
<name>A0A371B991_9BRAD</name>
<dbReference type="AlphaFoldDB" id="A0A371B991"/>
<evidence type="ECO:0000313" key="3">
    <source>
        <dbReference type="Proteomes" id="UP000263993"/>
    </source>
</evidence>
<dbReference type="InterPro" id="IPR011604">
    <property type="entry name" value="PDDEXK-like_dom_sf"/>
</dbReference>
<dbReference type="OrthoDB" id="9780606at2"/>
<evidence type="ECO:0000313" key="2">
    <source>
        <dbReference type="EMBL" id="RDV04148.1"/>
    </source>
</evidence>
<proteinExistence type="predicted"/>
<dbReference type="RefSeq" id="WP_115516174.1">
    <property type="nucleotide sequence ID" value="NZ_QRGO01000001.1"/>
</dbReference>
<dbReference type="SUPFAM" id="SSF52540">
    <property type="entry name" value="P-loop containing nucleoside triphosphate hydrolases"/>
    <property type="match status" value="1"/>
</dbReference>
<dbReference type="Pfam" id="PF12705">
    <property type="entry name" value="PDDEXK_1"/>
    <property type="match status" value="1"/>
</dbReference>
<dbReference type="InterPro" id="IPR038726">
    <property type="entry name" value="PDDEXK_AddAB-type"/>
</dbReference>
<dbReference type="NCBIfam" id="TIGR02786">
    <property type="entry name" value="addB_alphas"/>
    <property type="match status" value="1"/>
</dbReference>
<dbReference type="InterPro" id="IPR027417">
    <property type="entry name" value="P-loop_NTPase"/>
</dbReference>
<dbReference type="Proteomes" id="UP000263993">
    <property type="component" value="Unassembled WGS sequence"/>
</dbReference>
<dbReference type="Gene3D" id="3.90.320.10">
    <property type="match status" value="1"/>
</dbReference>
<comment type="caution">
    <text evidence="2">The sequence shown here is derived from an EMBL/GenBank/DDBJ whole genome shotgun (WGS) entry which is preliminary data.</text>
</comment>
<reference evidence="3" key="1">
    <citation type="submission" date="2018-08" db="EMBL/GenBank/DDBJ databases">
        <authorList>
            <person name="Kim S.-J."/>
            <person name="Jung G.-Y."/>
        </authorList>
    </citation>
    <scope>NUCLEOTIDE SEQUENCE [LARGE SCALE GENOMIC DNA]</scope>
    <source>
        <strain evidence="3">GY_H</strain>
    </source>
</reference>